<keyword evidence="2" id="KW-1185">Reference proteome</keyword>
<organism evidence="1 2">
    <name type="scientific">Clostridium gelidum</name>
    <dbReference type="NCBI Taxonomy" id="704125"/>
    <lineage>
        <taxon>Bacteria</taxon>
        <taxon>Bacillati</taxon>
        <taxon>Bacillota</taxon>
        <taxon>Clostridia</taxon>
        <taxon>Eubacteriales</taxon>
        <taxon>Clostridiaceae</taxon>
        <taxon>Clostridium</taxon>
    </lineage>
</organism>
<dbReference type="RefSeq" id="WP_224036130.1">
    <property type="nucleotide sequence ID" value="NZ_AP024849.1"/>
</dbReference>
<gene>
    <name evidence="1" type="ORF">psyc5s11_05210</name>
</gene>
<sequence length="109" mass="12761">MSIYFDFKTIRELIENNNKKSIYVTRRVVEETYDFSPDDWVEYITPLVDSALEEANGGINLEHLFQKFILIGIFVGQGKTFQESINQVEEWENTGISQLLEKSKMNRGY</sequence>
<proteinExistence type="predicted"/>
<dbReference type="EMBL" id="AP024849">
    <property type="protein sequence ID" value="BCZ44454.1"/>
    <property type="molecule type" value="Genomic_DNA"/>
</dbReference>
<evidence type="ECO:0000313" key="2">
    <source>
        <dbReference type="Proteomes" id="UP000824633"/>
    </source>
</evidence>
<evidence type="ECO:0000313" key="1">
    <source>
        <dbReference type="EMBL" id="BCZ44454.1"/>
    </source>
</evidence>
<dbReference type="Proteomes" id="UP000824633">
    <property type="component" value="Chromosome"/>
</dbReference>
<accession>A0ABM7SXY6</accession>
<protein>
    <submittedName>
        <fullName evidence="1">Uncharacterized protein</fullName>
    </submittedName>
</protein>
<name>A0ABM7SXY6_9CLOT</name>
<reference evidence="2" key="1">
    <citation type="submission" date="2021-07" db="EMBL/GenBank/DDBJ databases">
        <title>Complete genome sequencing of a Clostridium isolate.</title>
        <authorList>
            <person name="Ueki A."/>
            <person name="Tonouchi A."/>
        </authorList>
    </citation>
    <scope>NUCLEOTIDE SEQUENCE [LARGE SCALE GENOMIC DNA]</scope>
    <source>
        <strain evidence="2">C5S11</strain>
    </source>
</reference>